<protein>
    <recommendedName>
        <fullName evidence="1">WsaF C-terminal domain-containing protein</fullName>
    </recommendedName>
</protein>
<evidence type="ECO:0000259" key="1">
    <source>
        <dbReference type="Pfam" id="PF22772"/>
    </source>
</evidence>
<sequence length="790" mass="88616">MAQFDPQYYLEAYPDVALSGMDPLEHFLWIGQKLGRRPVGPRETDDSSRFTLDALFIDGTNGTSSTPYRVHRIANGLRDEGWKVQCENGEDMFTLLERDLRPRLVVIHRAPFWSPYPEFVQKMRGLGSVIVYDIDDLVFDESVIPFIDGFKYLSESSKVAFLAGVNAYRDFILDADLCTTTTSFLVDRMRQMGKPAFRIPNAISADNIAFFENVGYRRKGRPAPFVIGYYSGTRTHQADFRVVAPALIEFMREMPDVVFRLVGEFDLSEYPELEYWQHVHKVGDLPRVTRVGLMPHDAMIRDQFSCDLIIAPLEVGNPFCEAKSELKFFEASLAGCPVIASSTQTFTEASENGRLADLATTTEDWLNSFKNIYNNYPIMLNRAVHAFHGVRVNYSQRFAAETAIEVYEQFIGTKSSKGSEPQRVASGPADIGVILPDFSGPSGGHRKIFTVCQALEELGFSLKLYFYSNRSPARIGADLGRLFGHLDAEIAIFAGEVDAHNDVICTQWKTTYDFRKVEFAGRIINFVQDYEPMFHPVGSDYLRALVSYRLNYEIICYGLWVQAKIHDELGVEAKALPFTVDHTVYAPPSSEGTRDVDVLVFARPGQDRRCFDIIVEALIELKSRMPGISIGLFGEKEYDDIGIAVENFGSFDNLSDLAKLYHRAKVGICFSPTNPSQLGYEMIACGVNVVDTRIKFSELNFGGDAFVTYCDGTPESLADACQHLLNDDAEMERRRSRGYAYVEQMPDDSELGQFFVQAAGLGTEIAEVAAPPRKGAAKVPFAKSLRRLGL</sequence>
<name>A0ABZ2G0C9_9SPHN</name>
<dbReference type="SUPFAM" id="SSF53756">
    <property type="entry name" value="UDP-Glycosyltransferase/glycogen phosphorylase"/>
    <property type="match status" value="2"/>
</dbReference>
<dbReference type="PANTHER" id="PTHR12526">
    <property type="entry name" value="GLYCOSYLTRANSFERASE"/>
    <property type="match status" value="1"/>
</dbReference>
<dbReference type="EMBL" id="CP145607">
    <property type="protein sequence ID" value="WWM70551.1"/>
    <property type="molecule type" value="Genomic_DNA"/>
</dbReference>
<evidence type="ECO:0000313" key="2">
    <source>
        <dbReference type="EMBL" id="WWM70551.1"/>
    </source>
</evidence>
<organism evidence="2 3">
    <name type="scientific">Sphingomonas kaistensis</name>
    <dbReference type="NCBI Taxonomy" id="298708"/>
    <lineage>
        <taxon>Bacteria</taxon>
        <taxon>Pseudomonadati</taxon>
        <taxon>Pseudomonadota</taxon>
        <taxon>Alphaproteobacteria</taxon>
        <taxon>Sphingomonadales</taxon>
        <taxon>Sphingomonadaceae</taxon>
        <taxon>Sphingomonas</taxon>
    </lineage>
</organism>
<dbReference type="Proteomes" id="UP001382935">
    <property type="component" value="Chromosome"/>
</dbReference>
<reference evidence="2 3" key="1">
    <citation type="submission" date="2024-02" db="EMBL/GenBank/DDBJ databases">
        <title>Full genome sequence of Sphingomonas kaistensis.</title>
        <authorList>
            <person name="Poletto B.L."/>
            <person name="Silva G."/>
            <person name="Galante D."/>
            <person name="Campos K.R."/>
            <person name="Santos M.B.N."/>
            <person name="Sacchi C.T."/>
        </authorList>
    </citation>
    <scope>NUCLEOTIDE SEQUENCE [LARGE SCALE GENOMIC DNA]</scope>
    <source>
        <strain evidence="2 3">MA4R</strain>
    </source>
</reference>
<dbReference type="RefSeq" id="WP_338503396.1">
    <property type="nucleotide sequence ID" value="NZ_CP145607.1"/>
</dbReference>
<proteinExistence type="predicted"/>
<dbReference type="Pfam" id="PF22772">
    <property type="entry name" value="WsaF_C"/>
    <property type="match status" value="1"/>
</dbReference>
<dbReference type="Gene3D" id="3.40.50.2000">
    <property type="entry name" value="Glycogen Phosphorylase B"/>
    <property type="match status" value="2"/>
</dbReference>
<accession>A0ABZ2G0C9</accession>
<evidence type="ECO:0000313" key="3">
    <source>
        <dbReference type="Proteomes" id="UP001382935"/>
    </source>
</evidence>
<dbReference type="Gene3D" id="3.40.50.11090">
    <property type="match status" value="1"/>
</dbReference>
<feature type="domain" description="WsaF C-terminal" evidence="1">
    <location>
        <begin position="598"/>
        <end position="720"/>
    </location>
</feature>
<gene>
    <name evidence="2" type="ORF">V6R86_07655</name>
</gene>
<dbReference type="InterPro" id="IPR055050">
    <property type="entry name" value="WsaF_C"/>
</dbReference>
<keyword evidence="3" id="KW-1185">Reference proteome</keyword>